<name>A0AAC9PQI7_9PSEU</name>
<feature type="region of interest" description="Disordered" evidence="1">
    <location>
        <begin position="171"/>
        <end position="204"/>
    </location>
</feature>
<dbReference type="Pfam" id="PF06259">
    <property type="entry name" value="Abhydrolase_8"/>
    <property type="match status" value="1"/>
</dbReference>
<feature type="domain" description="DUF1023" evidence="2">
    <location>
        <begin position="313"/>
        <end position="491"/>
    </location>
</feature>
<dbReference type="Gene3D" id="3.40.50.1820">
    <property type="entry name" value="alpha/beta hydrolase"/>
    <property type="match status" value="1"/>
</dbReference>
<dbReference type="SUPFAM" id="SSF140453">
    <property type="entry name" value="EsxAB dimer-like"/>
    <property type="match status" value="1"/>
</dbReference>
<gene>
    <name evidence="3" type="ORF">UA74_04440</name>
</gene>
<evidence type="ECO:0000259" key="2">
    <source>
        <dbReference type="Pfam" id="PF06259"/>
    </source>
</evidence>
<dbReference type="AlphaFoldDB" id="A0AAC9PQI7"/>
<feature type="compositionally biased region" description="Low complexity" evidence="1">
    <location>
        <begin position="177"/>
        <end position="191"/>
    </location>
</feature>
<evidence type="ECO:0000256" key="1">
    <source>
        <dbReference type="SAM" id="MobiDB-lite"/>
    </source>
</evidence>
<evidence type="ECO:0000313" key="4">
    <source>
        <dbReference type="Proteomes" id="UP000185511"/>
    </source>
</evidence>
<protein>
    <submittedName>
        <fullName evidence="3">Alpha/beta hydrolase</fullName>
    </submittedName>
</protein>
<dbReference type="SUPFAM" id="SSF53474">
    <property type="entry name" value="alpha/beta-Hydrolases"/>
    <property type="match status" value="1"/>
</dbReference>
<reference evidence="4" key="1">
    <citation type="submission" date="2016-06" db="EMBL/GenBank/DDBJ databases">
        <title>Complete genome sequence of Actinoalloteichus fjordicus DSM 46855 (=ADI127-17), type strain of the new species Actinoalloteichus fjordicus.</title>
        <authorList>
            <person name="Ruckert C."/>
            <person name="Nouioui I."/>
            <person name="Willmese J."/>
            <person name="van Wezel G."/>
            <person name="Klenk H.-P."/>
            <person name="Kalinowski J."/>
            <person name="Zotchev S.B."/>
        </authorList>
    </citation>
    <scope>NUCLEOTIDE SEQUENCE [LARGE SCALE GENOMIC DNA]</scope>
    <source>
        <strain evidence="4">ADI127-7</strain>
    </source>
</reference>
<organism evidence="3 4">
    <name type="scientific">Actinoalloteichus fjordicus</name>
    <dbReference type="NCBI Taxonomy" id="1612552"/>
    <lineage>
        <taxon>Bacteria</taxon>
        <taxon>Bacillati</taxon>
        <taxon>Actinomycetota</taxon>
        <taxon>Actinomycetes</taxon>
        <taxon>Pseudonocardiales</taxon>
        <taxon>Pseudonocardiaceae</taxon>
        <taxon>Actinoalloteichus</taxon>
    </lineage>
</organism>
<dbReference type="RefSeq" id="WP_232237628.1">
    <property type="nucleotide sequence ID" value="NZ_CP016076.1"/>
</dbReference>
<dbReference type="InterPro" id="IPR010427">
    <property type="entry name" value="DUF1023"/>
</dbReference>
<dbReference type="KEGG" id="acad:UA74_04440"/>
<dbReference type="Gene3D" id="1.10.287.1060">
    <property type="entry name" value="ESAT-6-like"/>
    <property type="match status" value="1"/>
</dbReference>
<dbReference type="GO" id="GO:0016787">
    <property type="term" value="F:hydrolase activity"/>
    <property type="evidence" value="ECO:0007669"/>
    <property type="project" value="UniProtKB-KW"/>
</dbReference>
<dbReference type="InterPro" id="IPR036689">
    <property type="entry name" value="ESAT-6-like_sf"/>
</dbReference>
<accession>A0AAC9PQI7</accession>
<dbReference type="InterPro" id="IPR029058">
    <property type="entry name" value="AB_hydrolase_fold"/>
</dbReference>
<evidence type="ECO:0000313" key="3">
    <source>
        <dbReference type="EMBL" id="APU12967.1"/>
    </source>
</evidence>
<proteinExistence type="predicted"/>
<keyword evidence="4" id="KW-1185">Reference proteome</keyword>
<dbReference type="EMBL" id="CP016076">
    <property type="protein sequence ID" value="APU12967.1"/>
    <property type="molecule type" value="Genomic_DNA"/>
</dbReference>
<sequence length="570" mass="60893">MMVGLVEVRRWQPSGLEAVFEQLSGHRDTLVGLDDELGDTRSPDGWSGAAAEAASRRHDELSEEMRRLVAGLAAVRRGTAEAADALVAVQAALADAEELARVNGFQVQENGIVVDVAPPQVAPSQVDTVRRERELIRAEVIERVNQVVRRAADIDSDLAAVLRAAVTDTVDDGESTSLADADAAGSDQGGLSTLGPPEDADPAANAGWWDSLSEAERADLLANSPELIGNLDGLPAAVRDEANRARLDGERDRLAAEIADLERQLDDRLLGGWFTDLDDRLDEARDKLAAVDAIENTLDRGDRQLLLFDLSHDEARAAVAVGDVDTADHVAVLTPGFTTTVQGSLEGYDDQMRQLQRQAEDESLRYGDGGSVATVAWLGYDAPQAGWDLLSPADAVWSREPAQRGAEELADFYRGIDASRTENPHLTALGHSYGSTTTGYALQQDTGVDDAIFFGSPGLGTSDVTDLRIPPESAYVIEARNDAVADLGGLAPFGIDPNQLDGVTGLSAREEQLPDGRRLTESVGHSAYLAPDSTSQYNISVIVSGNEDRAVHDDGRGFGDWLSRPVPGTY</sequence>
<dbReference type="Proteomes" id="UP000185511">
    <property type="component" value="Chromosome"/>
</dbReference>
<keyword evidence="3" id="KW-0378">Hydrolase</keyword>
<feature type="region of interest" description="Disordered" evidence="1">
    <location>
        <begin position="38"/>
        <end position="57"/>
    </location>
</feature>